<comment type="caution">
    <text evidence="1">The sequence shown here is derived from an EMBL/GenBank/DDBJ whole genome shotgun (WGS) entry which is preliminary data.</text>
</comment>
<evidence type="ECO:0000313" key="2">
    <source>
        <dbReference type="Proteomes" id="UP000248329"/>
    </source>
</evidence>
<accession>A0AC61KYH3</accession>
<name>A0AC61KYH3_9EURY</name>
<evidence type="ECO:0000313" key="1">
    <source>
        <dbReference type="EMBL" id="PXF57135.1"/>
    </source>
</evidence>
<gene>
    <name evidence="1" type="ORF">C4B59_15730</name>
</gene>
<protein>
    <submittedName>
        <fullName evidence="1">Uncharacterized protein</fullName>
    </submittedName>
</protein>
<organism evidence="1 2">
    <name type="scientific">Candidatus Methanogaster sp</name>
    <dbReference type="NCBI Taxonomy" id="3386292"/>
    <lineage>
        <taxon>Archaea</taxon>
        <taxon>Methanobacteriati</taxon>
        <taxon>Methanobacteriota</taxon>
        <taxon>Stenosarchaea group</taxon>
        <taxon>Methanomicrobia</taxon>
        <taxon>Methanosarcinales</taxon>
        <taxon>ANME-2 cluster</taxon>
        <taxon>Candidatus Methanogasteraceae</taxon>
        <taxon>Candidatus Methanogaster</taxon>
    </lineage>
</organism>
<dbReference type="Proteomes" id="UP000248329">
    <property type="component" value="Unassembled WGS sequence"/>
</dbReference>
<proteinExistence type="predicted"/>
<dbReference type="EMBL" id="PQXF01000069">
    <property type="protein sequence ID" value="PXF57135.1"/>
    <property type="molecule type" value="Genomic_DNA"/>
</dbReference>
<reference evidence="1" key="1">
    <citation type="submission" date="2018-01" db="EMBL/GenBank/DDBJ databases">
        <authorList>
            <person name="Krukenberg V."/>
        </authorList>
    </citation>
    <scope>NUCLEOTIDE SEQUENCE</scope>
    <source>
        <strain evidence="1">E20ANME2</strain>
    </source>
</reference>
<sequence length="82" mass="9234">MITRTATFIITANEAVSDIRKVLRIAAADAEASHRLKQNRFGNMAEYVMIIYLSFFVFLFIVYVLVAQFVTMVPAGAMLLKT</sequence>